<keyword evidence="2" id="KW-1185">Reference proteome</keyword>
<dbReference type="EMBL" id="JACHNX010000036">
    <property type="protein sequence ID" value="MBB4611598.1"/>
    <property type="molecule type" value="Genomic_DNA"/>
</dbReference>
<reference evidence="1 2" key="1">
    <citation type="submission" date="2020-08" db="EMBL/GenBank/DDBJ databases">
        <title>Genomic Encyclopedia of Type Strains, Phase IV (KMG-IV): sequencing the most valuable type-strain genomes for metagenomic binning, comparative biology and taxonomic classification.</title>
        <authorList>
            <person name="Goeker M."/>
        </authorList>
    </citation>
    <scope>NUCLEOTIDE SEQUENCE [LARGE SCALE GENOMIC DNA]</scope>
    <source>
        <strain evidence="1 2">DSM 14562</strain>
    </source>
</reference>
<dbReference type="Proteomes" id="UP000584663">
    <property type="component" value="Unassembled WGS sequence"/>
</dbReference>
<organism evidence="1 2">
    <name type="scientific">Sphingomonas yabuuchiae</name>
    <dbReference type="NCBI Taxonomy" id="172044"/>
    <lineage>
        <taxon>Bacteria</taxon>
        <taxon>Pseudomonadati</taxon>
        <taxon>Pseudomonadota</taxon>
        <taxon>Alphaproteobacteria</taxon>
        <taxon>Sphingomonadales</taxon>
        <taxon>Sphingomonadaceae</taxon>
        <taxon>Sphingomonas</taxon>
    </lineage>
</organism>
<comment type="caution">
    <text evidence="1">The sequence shown here is derived from an EMBL/GenBank/DDBJ whole genome shotgun (WGS) entry which is preliminary data.</text>
</comment>
<protein>
    <submittedName>
        <fullName evidence="1">Uncharacterized protein</fullName>
    </submittedName>
</protein>
<accession>A0ABR6KEN6</accession>
<evidence type="ECO:0000313" key="1">
    <source>
        <dbReference type="EMBL" id="MBB4611598.1"/>
    </source>
</evidence>
<sequence>MMVVFSAMVQAASLLASLQGNHKTEIDGQTYRVNIRGSTVSVFKKSLIVVQTPEVGAAMRKAVTAATGCAMKDGFWQGLRLTGTLDCSQHPTN</sequence>
<gene>
    <name evidence="1" type="ORF">GGQ89_003848</name>
</gene>
<evidence type="ECO:0000313" key="2">
    <source>
        <dbReference type="Proteomes" id="UP000584663"/>
    </source>
</evidence>
<proteinExistence type="predicted"/>
<dbReference type="RefSeq" id="WP_184106999.1">
    <property type="nucleotide sequence ID" value="NZ_JACHNX010000036.1"/>
</dbReference>
<name>A0ABR6KEN6_9SPHN</name>